<sequence length="74" mass="8547">MESFESSEDVIKRHIEDLATKEEMDSEDIFSDIITFSELYETDENAGAYFVVLAEKIGISFGEMLEFAKKLREE</sequence>
<accession>A0A1G2N809</accession>
<reference evidence="1 2" key="1">
    <citation type="journal article" date="2016" name="Nat. Commun.">
        <title>Thousands of microbial genomes shed light on interconnected biogeochemical processes in an aquifer system.</title>
        <authorList>
            <person name="Anantharaman K."/>
            <person name="Brown C.T."/>
            <person name="Hug L.A."/>
            <person name="Sharon I."/>
            <person name="Castelle C.J."/>
            <person name="Probst A.J."/>
            <person name="Thomas B.C."/>
            <person name="Singh A."/>
            <person name="Wilkins M.J."/>
            <person name="Karaoz U."/>
            <person name="Brodie E.L."/>
            <person name="Williams K.H."/>
            <person name="Hubbard S.S."/>
            <person name="Banfield J.F."/>
        </authorList>
    </citation>
    <scope>NUCLEOTIDE SEQUENCE [LARGE SCALE GENOMIC DNA]</scope>
</reference>
<organism evidence="1 2">
    <name type="scientific">Candidatus Taylorbacteria bacterium RIFCSPLOWO2_01_FULL_45_15b</name>
    <dbReference type="NCBI Taxonomy" id="1802319"/>
    <lineage>
        <taxon>Bacteria</taxon>
        <taxon>Candidatus Tayloriibacteriota</taxon>
    </lineage>
</organism>
<dbReference type="EMBL" id="MHRX01000050">
    <property type="protein sequence ID" value="OHA32248.1"/>
    <property type="molecule type" value="Genomic_DNA"/>
</dbReference>
<dbReference type="Proteomes" id="UP000176221">
    <property type="component" value="Unassembled WGS sequence"/>
</dbReference>
<comment type="caution">
    <text evidence="1">The sequence shown here is derived from an EMBL/GenBank/DDBJ whole genome shotgun (WGS) entry which is preliminary data.</text>
</comment>
<gene>
    <name evidence="1" type="ORF">A2928_01175</name>
</gene>
<evidence type="ECO:0000313" key="2">
    <source>
        <dbReference type="Proteomes" id="UP000176221"/>
    </source>
</evidence>
<name>A0A1G2N809_9BACT</name>
<proteinExistence type="predicted"/>
<protein>
    <submittedName>
        <fullName evidence="1">Uncharacterized protein</fullName>
    </submittedName>
</protein>
<dbReference type="AlphaFoldDB" id="A0A1G2N809"/>
<evidence type="ECO:0000313" key="1">
    <source>
        <dbReference type="EMBL" id="OHA32248.1"/>
    </source>
</evidence>